<keyword evidence="2" id="KW-1185">Reference proteome</keyword>
<evidence type="ECO:0000313" key="1">
    <source>
        <dbReference type="EMBL" id="TGY66841.1"/>
    </source>
</evidence>
<sequence>MSSSKNQGSSWKRFKQIVSILRKHHIQKGMDPVKLRLILEDLGPTYVKIGQIMSTRQDVFSQRYCEELVKLRSSVTPLPYETILEVLESQYRQAPSEIFETIDEVPLGSASIAQVHAATLKDGRKVVIKVQRPGIYKEMEEDVELIRKAVKILNLSETLTSIVDMDTVVDEFWTTAQQEMDFRHEAASAKRFKEMYADVQYIGAPTIVDAYTTSHVLVMEYIGGIEIDDIVTLDKEGYARSEICEKLAYNYVNQIIDVGFFHADPHAGNLRIDEGKIVWIDFGMMGELTPRDRDLMKQGVRSLVNRDSALLVETILTLGTSNKEIDHAKFTVEMDRFMNKYINMSLSDINLPQMVQEMFAICHQYAIMLPKGISMLARSLITIEGTMRVLDPKTNIMQVLSSYEMELLNINWNRKLKSMLVKAVEAGEDSIELPIHAKHLMEALQKGQLKVNLNLLGSEVPLANLDRMINRIVVCILIASLLLGSSVICTTNMHPKLLGIPLLGVFGFLIAFGMSLWLFVKMLFLHQKNKPF</sequence>
<comment type="caution">
    <text evidence="1">The sequence shown here is derived from an EMBL/GenBank/DDBJ whole genome shotgun (WGS) entry which is preliminary data.</text>
</comment>
<gene>
    <name evidence="1" type="ORF">E5336_01795</name>
</gene>
<protein>
    <submittedName>
        <fullName evidence="1">AarF/ABC1/UbiB kinase family protein</fullName>
    </submittedName>
</protein>
<organism evidence="1 2">
    <name type="scientific">Dubosiella muris</name>
    <dbReference type="NCBI Taxonomy" id="3038133"/>
    <lineage>
        <taxon>Bacteria</taxon>
        <taxon>Bacillati</taxon>
        <taxon>Bacillota</taxon>
        <taxon>Erysipelotrichia</taxon>
        <taxon>Erysipelotrichales</taxon>
        <taxon>Erysipelotrichaceae</taxon>
        <taxon>Dubosiella</taxon>
    </lineage>
</organism>
<proteinExistence type="predicted"/>
<keyword evidence="1" id="KW-0418">Kinase</keyword>
<reference evidence="1" key="1">
    <citation type="submission" date="2019-04" db="EMBL/GenBank/DDBJ databases">
        <title>Microbes associate with the intestines of laboratory mice.</title>
        <authorList>
            <person name="Navarre W."/>
            <person name="Wong E."/>
            <person name="Huang K."/>
            <person name="Tropini C."/>
            <person name="Ng K."/>
            <person name="Yu B."/>
        </authorList>
    </citation>
    <scope>NUCLEOTIDE SEQUENCE</scope>
    <source>
        <strain evidence="1">NM09_H32</strain>
    </source>
</reference>
<evidence type="ECO:0000313" key="2">
    <source>
        <dbReference type="Proteomes" id="UP000308836"/>
    </source>
</evidence>
<dbReference type="Proteomes" id="UP000308836">
    <property type="component" value="Unassembled WGS sequence"/>
</dbReference>
<keyword evidence="1" id="KW-0808">Transferase</keyword>
<name>A0AC61R9A9_9FIRM</name>
<dbReference type="EMBL" id="SRYG01000003">
    <property type="protein sequence ID" value="TGY66841.1"/>
    <property type="molecule type" value="Genomic_DNA"/>
</dbReference>
<accession>A0AC61R9A9</accession>